<dbReference type="OrthoDB" id="1100019at2"/>
<evidence type="ECO:0000256" key="8">
    <source>
        <dbReference type="ARBA" id="ARBA00034923"/>
    </source>
</evidence>
<dbReference type="PANTHER" id="PTHR11070">
    <property type="entry name" value="UVRD / RECB / PCRA DNA HELICASE FAMILY MEMBER"/>
    <property type="match status" value="1"/>
</dbReference>
<dbReference type="AlphaFoldDB" id="A0A1W2A188"/>
<evidence type="ECO:0000256" key="10">
    <source>
        <dbReference type="PROSITE-ProRule" id="PRU00560"/>
    </source>
</evidence>
<evidence type="ECO:0000313" key="13">
    <source>
        <dbReference type="Proteomes" id="UP000192756"/>
    </source>
</evidence>
<evidence type="ECO:0000256" key="2">
    <source>
        <dbReference type="ARBA" id="ARBA00022801"/>
    </source>
</evidence>
<dbReference type="PANTHER" id="PTHR11070:SF2">
    <property type="entry name" value="ATP-DEPENDENT DNA HELICASE SRS2"/>
    <property type="match status" value="1"/>
</dbReference>
<dbReference type="InterPro" id="IPR014016">
    <property type="entry name" value="UvrD-like_ATP-bd"/>
</dbReference>
<keyword evidence="2 10" id="KW-0378">Hydrolase</keyword>
<dbReference type="GO" id="GO:0005524">
    <property type="term" value="F:ATP binding"/>
    <property type="evidence" value="ECO:0007669"/>
    <property type="project" value="UniProtKB-UniRule"/>
</dbReference>
<keyword evidence="3 10" id="KW-0347">Helicase</keyword>
<keyword evidence="4 10" id="KW-0067">ATP-binding</keyword>
<dbReference type="Pfam" id="PF13361">
    <property type="entry name" value="UvrD_C"/>
    <property type="match status" value="1"/>
</dbReference>
<dbReference type="GO" id="GO:0043138">
    <property type="term" value="F:3'-5' DNA helicase activity"/>
    <property type="evidence" value="ECO:0007669"/>
    <property type="project" value="UniProtKB-EC"/>
</dbReference>
<evidence type="ECO:0000256" key="9">
    <source>
        <dbReference type="ARBA" id="ARBA00048988"/>
    </source>
</evidence>
<keyword evidence="5" id="KW-0413">Isomerase</keyword>
<dbReference type="SUPFAM" id="SSF52540">
    <property type="entry name" value="P-loop containing nucleoside triphosphate hydrolases"/>
    <property type="match status" value="1"/>
</dbReference>
<dbReference type="EC" id="5.6.2.4" evidence="7"/>
<dbReference type="RefSeq" id="WP_084237415.1">
    <property type="nucleotide sequence ID" value="NZ_FWXT01000001.1"/>
</dbReference>
<feature type="domain" description="UvrD-like helicase ATP-binding" evidence="11">
    <location>
        <begin position="1"/>
        <end position="245"/>
    </location>
</feature>
<organism evidence="12 13">
    <name type="scientific">Pedobacter africanus</name>
    <dbReference type="NCBI Taxonomy" id="151894"/>
    <lineage>
        <taxon>Bacteria</taxon>
        <taxon>Pseudomonadati</taxon>
        <taxon>Bacteroidota</taxon>
        <taxon>Sphingobacteriia</taxon>
        <taxon>Sphingobacteriales</taxon>
        <taxon>Sphingobacteriaceae</taxon>
        <taxon>Pedobacter</taxon>
    </lineage>
</organism>
<gene>
    <name evidence="12" type="ORF">SAMN04488524_1150</name>
</gene>
<evidence type="ECO:0000256" key="4">
    <source>
        <dbReference type="ARBA" id="ARBA00022840"/>
    </source>
</evidence>
<dbReference type="GO" id="GO:0016887">
    <property type="term" value="F:ATP hydrolysis activity"/>
    <property type="evidence" value="ECO:0007669"/>
    <property type="project" value="RHEA"/>
</dbReference>
<proteinExistence type="predicted"/>
<evidence type="ECO:0000259" key="11">
    <source>
        <dbReference type="PROSITE" id="PS51198"/>
    </source>
</evidence>
<dbReference type="Gene3D" id="3.40.50.300">
    <property type="entry name" value="P-loop containing nucleotide triphosphate hydrolases"/>
    <property type="match status" value="2"/>
</dbReference>
<evidence type="ECO:0000313" key="12">
    <source>
        <dbReference type="EMBL" id="SMC54424.1"/>
    </source>
</evidence>
<protein>
    <recommendedName>
        <fullName evidence="7">DNA 3'-5' helicase</fullName>
        <ecNumber evidence="7">5.6.2.4</ecNumber>
    </recommendedName>
    <alternativeName>
        <fullName evidence="8">DNA 3'-5' helicase II</fullName>
    </alternativeName>
</protein>
<dbReference type="Pfam" id="PF13245">
    <property type="entry name" value="AAA_19"/>
    <property type="match status" value="1"/>
</dbReference>
<name>A0A1W2A188_9SPHI</name>
<evidence type="ECO:0000256" key="6">
    <source>
        <dbReference type="ARBA" id="ARBA00034617"/>
    </source>
</evidence>
<dbReference type="InterPro" id="IPR000212">
    <property type="entry name" value="DNA_helicase_UvrD/REP"/>
</dbReference>
<reference evidence="13" key="1">
    <citation type="submission" date="2017-04" db="EMBL/GenBank/DDBJ databases">
        <authorList>
            <person name="Varghese N."/>
            <person name="Submissions S."/>
        </authorList>
    </citation>
    <scope>NUCLEOTIDE SEQUENCE [LARGE SCALE GENOMIC DNA]</scope>
    <source>
        <strain evidence="13">DSM 12126</strain>
    </source>
</reference>
<dbReference type="Proteomes" id="UP000192756">
    <property type="component" value="Unassembled WGS sequence"/>
</dbReference>
<feature type="binding site" evidence="10">
    <location>
        <begin position="13"/>
        <end position="20"/>
    </location>
    <ligand>
        <name>ATP</name>
        <dbReference type="ChEBI" id="CHEBI:30616"/>
    </ligand>
</feature>
<evidence type="ECO:0000256" key="3">
    <source>
        <dbReference type="ARBA" id="ARBA00022806"/>
    </source>
</evidence>
<keyword evidence="13" id="KW-1185">Reference proteome</keyword>
<evidence type="ECO:0000256" key="5">
    <source>
        <dbReference type="ARBA" id="ARBA00023235"/>
    </source>
</evidence>
<evidence type="ECO:0000256" key="7">
    <source>
        <dbReference type="ARBA" id="ARBA00034808"/>
    </source>
</evidence>
<evidence type="ECO:0000256" key="1">
    <source>
        <dbReference type="ARBA" id="ARBA00022741"/>
    </source>
</evidence>
<dbReference type="GO" id="GO:0000725">
    <property type="term" value="P:recombinational repair"/>
    <property type="evidence" value="ECO:0007669"/>
    <property type="project" value="TreeGrafter"/>
</dbReference>
<comment type="catalytic activity">
    <reaction evidence="6">
        <text>Couples ATP hydrolysis with the unwinding of duplex DNA by translocating in the 3'-5' direction.</text>
        <dbReference type="EC" id="5.6.2.4"/>
    </reaction>
</comment>
<sequence>MAKSGSKGTIIIAGPGAGKTHNMVAKIIDALPLLSGCRYLAVITYTNSATNNILDRLSKKIVIPNNLFVGTIHSFLNRFIVVPFSSFNPEPVGQEKIFMQCGIDDVFLHVEKSKAADKRSKTPEAISKAKAGIKKRLNTLGYITFDQTLSIAAECMSNIEIARIVANRLQYLFVDEFQDSGNAVFNIIEAIRKQSKTTIYCVGDPEQYIQSFDSSIRSFSNIPILKAAGSSGYQVEINNCNYRSSKNIADFLNNFNGRQFGGEKFSQIALSKETSEPKIASEELIYFIAGNNTVTPIITVFYKLCEQCGVELPDRCIIAKKKDVINRIIAAVGNRYKDPKKSTSVLPIRAIQDTLLTTLQLDTSKFCAQYSSDVNTLRKYSIAIFKAINNGAIKDENTFGNFVQDVLGLKIKAGLPVKIENLKFDIRHEQIGNAVTVATIHTIKGLEAPAVLAIAKTEEELLLWIEASQSERDKKRTNETTDYPRLGYVAFSRAEKLLCIACLQPVSTETLKKLEDLSVFIHSQFSGS</sequence>
<accession>A0A1W2A188</accession>
<dbReference type="InterPro" id="IPR014017">
    <property type="entry name" value="DNA_helicase_UvrD-like_C"/>
</dbReference>
<dbReference type="InterPro" id="IPR027417">
    <property type="entry name" value="P-loop_NTPase"/>
</dbReference>
<comment type="catalytic activity">
    <reaction evidence="9">
        <text>ATP + H2O = ADP + phosphate + H(+)</text>
        <dbReference type="Rhea" id="RHEA:13065"/>
        <dbReference type="ChEBI" id="CHEBI:15377"/>
        <dbReference type="ChEBI" id="CHEBI:15378"/>
        <dbReference type="ChEBI" id="CHEBI:30616"/>
        <dbReference type="ChEBI" id="CHEBI:43474"/>
        <dbReference type="ChEBI" id="CHEBI:456216"/>
        <dbReference type="EC" id="5.6.2.4"/>
    </reaction>
</comment>
<dbReference type="GO" id="GO:0003677">
    <property type="term" value="F:DNA binding"/>
    <property type="evidence" value="ECO:0007669"/>
    <property type="project" value="InterPro"/>
</dbReference>
<dbReference type="STRING" id="151894.SAMN04488524_1150"/>
<dbReference type="EMBL" id="FWXT01000001">
    <property type="protein sequence ID" value="SMC54424.1"/>
    <property type="molecule type" value="Genomic_DNA"/>
</dbReference>
<dbReference type="PROSITE" id="PS51198">
    <property type="entry name" value="UVRD_HELICASE_ATP_BIND"/>
    <property type="match status" value="1"/>
</dbReference>
<keyword evidence="1 10" id="KW-0547">Nucleotide-binding</keyword>